<dbReference type="Proteomes" id="UP000035016">
    <property type="component" value="Chromosome Chromosome"/>
</dbReference>
<dbReference type="InterPro" id="IPR050791">
    <property type="entry name" value="Aldo-Keto_reductase"/>
</dbReference>
<dbReference type="AlphaFoldDB" id="A0A0F7W4W1"/>
<dbReference type="SUPFAM" id="SSF51430">
    <property type="entry name" value="NAD(P)-linked oxidoreductase"/>
    <property type="match status" value="1"/>
</dbReference>
<evidence type="ECO:0000313" key="4">
    <source>
        <dbReference type="EMBL" id="KMS78683.1"/>
    </source>
</evidence>
<evidence type="ECO:0000256" key="1">
    <source>
        <dbReference type="ARBA" id="ARBA00023002"/>
    </source>
</evidence>
<keyword evidence="6" id="KW-1185">Reference proteome</keyword>
<name>A0A0F7W4W1_STRLW</name>
<dbReference type="Proteomes" id="UP000037274">
    <property type="component" value="Unassembled WGS sequence"/>
</dbReference>
<proteinExistence type="predicted"/>
<evidence type="ECO:0000313" key="5">
    <source>
        <dbReference type="Proteomes" id="UP000035016"/>
    </source>
</evidence>
<dbReference type="Gene3D" id="3.20.20.100">
    <property type="entry name" value="NADP-dependent oxidoreductase domain"/>
    <property type="match status" value="1"/>
</dbReference>
<dbReference type="InterPro" id="IPR036812">
    <property type="entry name" value="NAD(P)_OxRdtase_dom_sf"/>
</dbReference>
<feature type="domain" description="NADP-dependent oxidoreductase" evidence="2">
    <location>
        <begin position="16"/>
        <end position="307"/>
    </location>
</feature>
<gene>
    <name evidence="3" type="primary">sle_45880</name>
    <name evidence="4" type="ORF">ACH49_14675</name>
</gene>
<reference evidence="3 5" key="1">
    <citation type="submission" date="2015-02" db="EMBL/GenBank/DDBJ databases">
        <authorList>
            <person name="Gomez-Escribano P.J."/>
        </authorList>
    </citation>
    <scope>NUCLEOTIDE SEQUENCE [LARGE SCALE GENOMIC DNA]</scope>
    <source>
        <strain evidence="3">C34</strain>
        <strain evidence="5">C34 (DSM 42122 / NRRL B-24963)</strain>
    </source>
</reference>
<evidence type="ECO:0000259" key="2">
    <source>
        <dbReference type="Pfam" id="PF00248"/>
    </source>
</evidence>
<dbReference type="PANTHER" id="PTHR43625">
    <property type="entry name" value="AFLATOXIN B1 ALDEHYDE REDUCTASE"/>
    <property type="match status" value="1"/>
</dbReference>
<dbReference type="InterPro" id="IPR020471">
    <property type="entry name" value="AKR"/>
</dbReference>
<dbReference type="EMBL" id="LN831790">
    <property type="protein sequence ID" value="CQR64046.1"/>
    <property type="molecule type" value="Genomic_DNA"/>
</dbReference>
<reference evidence="4 6" key="2">
    <citation type="submission" date="2015-06" db="EMBL/GenBank/DDBJ databases">
        <title>Draft genome sequence of Streptomyces leeuwenhoekii C58, which produces the novel lasso peptide, chaxapeptin.</title>
        <authorList>
            <person name="Yi Y."/>
            <person name="Hai D."/>
            <person name="Jaspars M."/>
            <person name="Sheng H."/>
            <person name="Rateb M.E."/>
            <person name="Bull A."/>
            <person name="Goodfellow M."/>
            <person name="Asenjo J.A."/>
            <person name="Ebel R."/>
        </authorList>
    </citation>
    <scope>NUCLEOTIDE SEQUENCE [LARGE SCALE GENOMIC DNA]</scope>
    <source>
        <strain evidence="4 6">C58</strain>
    </source>
</reference>
<dbReference type="PRINTS" id="PR00069">
    <property type="entry name" value="ALDKETRDTASE"/>
</dbReference>
<keyword evidence="1" id="KW-0560">Oxidoreductase</keyword>
<dbReference type="KEGG" id="sle:sle_45880"/>
<accession>A0A0F7W4W1</accession>
<protein>
    <submittedName>
        <fullName evidence="4">Aldo/keto reductase</fullName>
    </submittedName>
    <submittedName>
        <fullName evidence="3">Uncharacterized oxidoreductase YccK</fullName>
    </submittedName>
</protein>
<dbReference type="Pfam" id="PF00248">
    <property type="entry name" value="Aldo_ket_red"/>
    <property type="match status" value="1"/>
</dbReference>
<evidence type="ECO:0000313" key="3">
    <source>
        <dbReference type="EMBL" id="CQR64046.1"/>
    </source>
</evidence>
<dbReference type="GO" id="GO:0016491">
    <property type="term" value="F:oxidoreductase activity"/>
    <property type="evidence" value="ECO:0007669"/>
    <property type="project" value="UniProtKB-KW"/>
</dbReference>
<organism evidence="3 5">
    <name type="scientific">Streptomyces leeuwenhoekii</name>
    <dbReference type="NCBI Taxonomy" id="1437453"/>
    <lineage>
        <taxon>Bacteria</taxon>
        <taxon>Bacillati</taxon>
        <taxon>Actinomycetota</taxon>
        <taxon>Actinomycetes</taxon>
        <taxon>Kitasatosporales</taxon>
        <taxon>Streptomycetaceae</taxon>
        <taxon>Streptomyces</taxon>
    </lineage>
</organism>
<dbReference type="EMBL" id="LFEH01000048">
    <property type="protein sequence ID" value="KMS78683.1"/>
    <property type="molecule type" value="Genomic_DNA"/>
</dbReference>
<evidence type="ECO:0000313" key="6">
    <source>
        <dbReference type="Proteomes" id="UP000037274"/>
    </source>
</evidence>
<dbReference type="GO" id="GO:0005737">
    <property type="term" value="C:cytoplasm"/>
    <property type="evidence" value="ECO:0007669"/>
    <property type="project" value="TreeGrafter"/>
</dbReference>
<dbReference type="PANTHER" id="PTHR43625:SF40">
    <property type="entry name" value="ALDO-KETO REDUCTASE YAKC [NADP(+)]"/>
    <property type="match status" value="1"/>
</dbReference>
<sequence>MRTTTLGKNGPVVGRVGLGTMGMSFGYDPHGWDDDASVQVIHRALDLGVNLIDTADVYGPFTNETLVGRALKGRRDEVVLSTKGGLVVGEDGLGLDGRPEHLSAAVDASLQRLGVDHIDLYFLHRVDPNVPLEESWGALAEQVEAGKIRALGLSAVTLEQVRAAQAVHEVAAVESEASLFTRDAFAEVLPYTVEQGIAFLPFSPLGRGLLTGAFTKPADLPKDDWRSTQPRFTEEAFAHNKAIVDAVAAVAARHGATTAQVALAWLIGKGEYVVPIPGTKTARYLEQNAGGADLELTAQDVAELDALPEPMGAPEA</sequence>
<dbReference type="RefSeq" id="WP_029384023.1">
    <property type="nucleotide sequence ID" value="NZ_AZSD01000198.1"/>
</dbReference>
<dbReference type="PATRIC" id="fig|1437453.5.peg.4405"/>
<dbReference type="InterPro" id="IPR023210">
    <property type="entry name" value="NADP_OxRdtase_dom"/>
</dbReference>